<reference evidence="12" key="1">
    <citation type="journal article" date="2015" name="Proc. Natl. Acad. Sci. U.S.A.">
        <title>Networks of energetic and metabolic interactions define dynamics in microbial communities.</title>
        <authorList>
            <person name="Embree M."/>
            <person name="Liu J.K."/>
            <person name="Al-Bassam M.M."/>
            <person name="Zengler K."/>
        </authorList>
    </citation>
    <scope>NUCLEOTIDE SEQUENCE</scope>
</reference>
<comment type="caution">
    <text evidence="12">The sequence shown here is derived from an EMBL/GenBank/DDBJ whole genome shotgun (WGS) entry which is preliminary data.</text>
</comment>
<keyword evidence="4" id="KW-0001">2Fe-2S</keyword>
<dbReference type="PANTHER" id="PTHR43513">
    <property type="entry name" value="DIHYDROOROTATE DEHYDROGENASE B (NAD(+)), ELECTRON TRANSFER SUBUNIT"/>
    <property type="match status" value="1"/>
</dbReference>
<dbReference type="PANTHER" id="PTHR43513:SF3">
    <property type="entry name" value="DIHYDROOROTATE DEHYDROGENASE B (NAD(+)), ELECTRON TRANSFER SUBUNIT-RELATED"/>
    <property type="match status" value="1"/>
</dbReference>
<keyword evidence="3" id="KW-0285">Flavoprotein</keyword>
<gene>
    <name evidence="12" type="ORF">ASZ90_017022</name>
</gene>
<dbReference type="Gene3D" id="2.40.30.10">
    <property type="entry name" value="Translation factors"/>
    <property type="match status" value="1"/>
</dbReference>
<keyword evidence="8" id="KW-0408">Iron</keyword>
<dbReference type="InterPro" id="IPR019480">
    <property type="entry name" value="Dihydroorotate_DH_Fe-S-bd"/>
</dbReference>
<keyword evidence="9" id="KW-0411">Iron-sulfur</keyword>
<keyword evidence="7" id="KW-0249">Electron transport</keyword>
<evidence type="ECO:0000256" key="9">
    <source>
        <dbReference type="ARBA" id="ARBA00023014"/>
    </source>
</evidence>
<feature type="domain" description="FAD-binding FR-type" evidence="11">
    <location>
        <begin position="4"/>
        <end position="91"/>
    </location>
</feature>
<keyword evidence="5" id="KW-0479">Metal-binding</keyword>
<dbReference type="InterPro" id="IPR039261">
    <property type="entry name" value="FNR_nucleotide-bd"/>
</dbReference>
<protein>
    <submittedName>
        <fullName evidence="12">Dihydroorotate dehydrogenase electron transfer subunit</fullName>
        <ecNumber evidence="12">1.3.98.1</ecNumber>
    </submittedName>
</protein>
<evidence type="ECO:0000256" key="6">
    <source>
        <dbReference type="ARBA" id="ARBA00022827"/>
    </source>
</evidence>
<evidence type="ECO:0000256" key="10">
    <source>
        <dbReference type="ARBA" id="ARBA00034078"/>
    </source>
</evidence>
<dbReference type="Pfam" id="PF10418">
    <property type="entry name" value="DHODB_Fe-S_bind"/>
    <property type="match status" value="1"/>
</dbReference>
<accession>A0A0W8EA98</accession>
<name>A0A0W8EA98_9ZZZZ</name>
<dbReference type="Gene3D" id="2.10.240.10">
    <property type="entry name" value="Dihydroorotate dehydrogenase, electron transfer subunit"/>
    <property type="match status" value="1"/>
</dbReference>
<keyword evidence="12" id="KW-0560">Oxidoreductase</keyword>
<organism evidence="12">
    <name type="scientific">hydrocarbon metagenome</name>
    <dbReference type="NCBI Taxonomy" id="938273"/>
    <lineage>
        <taxon>unclassified sequences</taxon>
        <taxon>metagenomes</taxon>
        <taxon>ecological metagenomes</taxon>
    </lineage>
</organism>
<dbReference type="GO" id="GO:0050660">
    <property type="term" value="F:flavin adenine dinucleotide binding"/>
    <property type="evidence" value="ECO:0007669"/>
    <property type="project" value="InterPro"/>
</dbReference>
<evidence type="ECO:0000256" key="1">
    <source>
        <dbReference type="ARBA" id="ARBA00006422"/>
    </source>
</evidence>
<dbReference type="SUPFAM" id="SSF63380">
    <property type="entry name" value="Riboflavin synthase domain-like"/>
    <property type="match status" value="1"/>
</dbReference>
<keyword evidence="6" id="KW-0274">FAD</keyword>
<dbReference type="InterPro" id="IPR037117">
    <property type="entry name" value="Dihydroorotate_DH_ele_sf"/>
</dbReference>
<evidence type="ECO:0000256" key="7">
    <source>
        <dbReference type="ARBA" id="ARBA00022982"/>
    </source>
</evidence>
<dbReference type="GO" id="GO:0006221">
    <property type="term" value="P:pyrimidine nucleotide biosynthetic process"/>
    <property type="evidence" value="ECO:0007669"/>
    <property type="project" value="InterPro"/>
</dbReference>
<comment type="cofactor">
    <cofactor evidence="10">
        <name>[2Fe-2S] cluster</name>
        <dbReference type="ChEBI" id="CHEBI:190135"/>
    </cofactor>
</comment>
<dbReference type="InterPro" id="IPR050353">
    <property type="entry name" value="PyrK_electron_transfer"/>
</dbReference>
<dbReference type="EMBL" id="LNQE01001807">
    <property type="protein sequence ID" value="KUG05545.1"/>
    <property type="molecule type" value="Genomic_DNA"/>
</dbReference>
<dbReference type="PIRSF" id="PIRSF006816">
    <property type="entry name" value="Cyc3_hyd_g"/>
    <property type="match status" value="1"/>
</dbReference>
<dbReference type="EC" id="1.3.98.1" evidence="12"/>
<dbReference type="GO" id="GO:0051537">
    <property type="term" value="F:2 iron, 2 sulfur cluster binding"/>
    <property type="evidence" value="ECO:0007669"/>
    <property type="project" value="UniProtKB-KW"/>
</dbReference>
<evidence type="ECO:0000313" key="12">
    <source>
        <dbReference type="EMBL" id="KUG05545.1"/>
    </source>
</evidence>
<dbReference type="InterPro" id="IPR017927">
    <property type="entry name" value="FAD-bd_FR_type"/>
</dbReference>
<dbReference type="InterPro" id="IPR012165">
    <property type="entry name" value="Cyt_c3_hydrogenase_gsu"/>
</dbReference>
<dbReference type="GO" id="GO:0046872">
    <property type="term" value="F:metal ion binding"/>
    <property type="evidence" value="ECO:0007669"/>
    <property type="project" value="UniProtKB-KW"/>
</dbReference>
<evidence type="ECO:0000256" key="4">
    <source>
        <dbReference type="ARBA" id="ARBA00022714"/>
    </source>
</evidence>
<sequence length="254" mass="26577">MHDDPLHPVRITAVRDESPTVRTFLFTPGLSFSPGQFVMVTVPGVDEVPMGLSRSDAITVQRVGDATAALFALGPGDLLGIRGPFGNGFPVGEKTLAIAGGVGAAPLLPLAMAGSVDTFLLGARTAAELLFVPELAGRTRLLTATDDGSLGHPGTVVSLITDVRPEDFEAICVCGPERMMHAALHALDAAGLADRTWLSLHRYMKCGIGVCGSCCIDPEGLRVCRDGPVFRGDILLASELGSYTRDASGRRKPA</sequence>
<dbReference type="AlphaFoldDB" id="A0A0W8EA98"/>
<evidence type="ECO:0000256" key="8">
    <source>
        <dbReference type="ARBA" id="ARBA00023004"/>
    </source>
</evidence>
<dbReference type="SUPFAM" id="SSF52343">
    <property type="entry name" value="Ferredoxin reductase-like, C-terminal NADP-linked domain"/>
    <property type="match status" value="1"/>
</dbReference>
<evidence type="ECO:0000256" key="5">
    <source>
        <dbReference type="ARBA" id="ARBA00022723"/>
    </source>
</evidence>
<keyword evidence="2" id="KW-0813">Transport</keyword>
<evidence type="ECO:0000259" key="11">
    <source>
        <dbReference type="PROSITE" id="PS51384"/>
    </source>
</evidence>
<comment type="similarity">
    <text evidence="1">Belongs to the PyrK family.</text>
</comment>
<evidence type="ECO:0000256" key="3">
    <source>
        <dbReference type="ARBA" id="ARBA00022630"/>
    </source>
</evidence>
<evidence type="ECO:0000256" key="2">
    <source>
        <dbReference type="ARBA" id="ARBA00022448"/>
    </source>
</evidence>
<dbReference type="Gene3D" id="3.40.50.80">
    <property type="entry name" value="Nucleotide-binding domain of ferredoxin-NADP reductase (FNR) module"/>
    <property type="match status" value="1"/>
</dbReference>
<proteinExistence type="inferred from homology"/>
<dbReference type="PROSITE" id="PS51384">
    <property type="entry name" value="FAD_FR"/>
    <property type="match status" value="1"/>
</dbReference>
<dbReference type="InterPro" id="IPR017938">
    <property type="entry name" value="Riboflavin_synthase-like_b-brl"/>
</dbReference>
<dbReference type="NCBIfam" id="NF000796">
    <property type="entry name" value="PRK00054.1-1"/>
    <property type="match status" value="1"/>
</dbReference>
<dbReference type="GO" id="GO:1990663">
    <property type="term" value="F:dihydroorotate dehydrogenase (fumarate) activity"/>
    <property type="evidence" value="ECO:0007669"/>
    <property type="project" value="UniProtKB-EC"/>
</dbReference>